<protein>
    <submittedName>
        <fullName evidence="1">Uncharacterized protein</fullName>
    </submittedName>
</protein>
<sequence>MPHRMADFSPFFALGEGREISVRSYCGRLDSGKKAQICAITSDTQSIHHSCHCSSFRGDETAIHSTRRIQRARFAVEHVENLTDGTPVKLTANNLYRSIKGESNRLSLVGIPRGKRYMKILTVKLNKLFLG</sequence>
<keyword evidence="2" id="KW-1185">Reference proteome</keyword>
<accession>A0A4S2JM15</accession>
<evidence type="ECO:0000313" key="2">
    <source>
        <dbReference type="Proteomes" id="UP000310200"/>
    </source>
</evidence>
<name>A0A4S2JM15_9HYME</name>
<dbReference type="AlphaFoldDB" id="A0A4S2JM15"/>
<evidence type="ECO:0000313" key="1">
    <source>
        <dbReference type="EMBL" id="TGZ36983.1"/>
    </source>
</evidence>
<dbReference type="Proteomes" id="UP000310200">
    <property type="component" value="Unassembled WGS sequence"/>
</dbReference>
<gene>
    <name evidence="1" type="ORF">DBV15_12397</name>
</gene>
<proteinExistence type="predicted"/>
<organism evidence="1 2">
    <name type="scientific">Temnothorax longispinosus</name>
    <dbReference type="NCBI Taxonomy" id="300112"/>
    <lineage>
        <taxon>Eukaryota</taxon>
        <taxon>Metazoa</taxon>
        <taxon>Ecdysozoa</taxon>
        <taxon>Arthropoda</taxon>
        <taxon>Hexapoda</taxon>
        <taxon>Insecta</taxon>
        <taxon>Pterygota</taxon>
        <taxon>Neoptera</taxon>
        <taxon>Endopterygota</taxon>
        <taxon>Hymenoptera</taxon>
        <taxon>Apocrita</taxon>
        <taxon>Aculeata</taxon>
        <taxon>Formicoidea</taxon>
        <taxon>Formicidae</taxon>
        <taxon>Myrmicinae</taxon>
        <taxon>Temnothorax</taxon>
    </lineage>
</organism>
<reference evidence="1 2" key="1">
    <citation type="journal article" date="2019" name="Philos. Trans. R. Soc. Lond., B, Biol. Sci.">
        <title>Ant behaviour and brain gene expression of defending hosts depend on the ecological success of the intruding social parasite.</title>
        <authorList>
            <person name="Kaur R."/>
            <person name="Stoldt M."/>
            <person name="Jongepier E."/>
            <person name="Feldmeyer B."/>
            <person name="Menzel F."/>
            <person name="Bornberg-Bauer E."/>
            <person name="Foitzik S."/>
        </authorList>
    </citation>
    <scope>NUCLEOTIDE SEQUENCE [LARGE SCALE GENOMIC DNA]</scope>
    <source>
        <tissue evidence="1">Whole body</tissue>
    </source>
</reference>
<comment type="caution">
    <text evidence="1">The sequence shown here is derived from an EMBL/GenBank/DDBJ whole genome shotgun (WGS) entry which is preliminary data.</text>
</comment>
<dbReference type="EMBL" id="QBLH01003635">
    <property type="protein sequence ID" value="TGZ36983.1"/>
    <property type="molecule type" value="Genomic_DNA"/>
</dbReference>